<dbReference type="OrthoDB" id="19092at2759"/>
<name>A0A2T7Q1A9_POMCA</name>
<proteinExistence type="predicted"/>
<organism evidence="1 2">
    <name type="scientific">Pomacea canaliculata</name>
    <name type="common">Golden apple snail</name>
    <dbReference type="NCBI Taxonomy" id="400727"/>
    <lineage>
        <taxon>Eukaryota</taxon>
        <taxon>Metazoa</taxon>
        <taxon>Spiralia</taxon>
        <taxon>Lophotrochozoa</taxon>
        <taxon>Mollusca</taxon>
        <taxon>Gastropoda</taxon>
        <taxon>Caenogastropoda</taxon>
        <taxon>Architaenioglossa</taxon>
        <taxon>Ampullarioidea</taxon>
        <taxon>Ampullariidae</taxon>
        <taxon>Pomacea</taxon>
    </lineage>
</organism>
<gene>
    <name evidence="1" type="ORF">C0Q70_02087</name>
</gene>
<protein>
    <submittedName>
        <fullName evidence="1">Uncharacterized protein</fullName>
    </submittedName>
</protein>
<keyword evidence="2" id="KW-1185">Reference proteome</keyword>
<accession>A0A2T7Q1A9</accession>
<evidence type="ECO:0000313" key="2">
    <source>
        <dbReference type="Proteomes" id="UP000245119"/>
    </source>
</evidence>
<sequence>MSAPTYIPSDSNAQLNAADTFDTRFSTITSTAANSFPSSTALTGSSTAMATTYRPPKKGSLLGAVCSRVQCVCCTKDVQRSITTFPELHSLAASRTLPLVILTLPADFSHAHPNTGDLLHMVGRGCSVSSQDTQVLSELKSEMALQTVGAARHQLHFEATTSRYSEG</sequence>
<dbReference type="Proteomes" id="UP000245119">
    <property type="component" value="Linkage Group LG1"/>
</dbReference>
<reference evidence="1 2" key="1">
    <citation type="submission" date="2018-04" db="EMBL/GenBank/DDBJ databases">
        <title>The genome of golden apple snail Pomacea canaliculata provides insight into stress tolerance and invasive adaptation.</title>
        <authorList>
            <person name="Liu C."/>
            <person name="Liu B."/>
            <person name="Ren Y."/>
            <person name="Zhang Y."/>
            <person name="Wang H."/>
            <person name="Li S."/>
            <person name="Jiang F."/>
            <person name="Yin L."/>
            <person name="Zhang G."/>
            <person name="Qian W."/>
            <person name="Fan W."/>
        </authorList>
    </citation>
    <scope>NUCLEOTIDE SEQUENCE [LARGE SCALE GENOMIC DNA]</scope>
    <source>
        <strain evidence="1">SZHN2017</strain>
        <tissue evidence="1">Muscle</tissue>
    </source>
</reference>
<dbReference type="AlphaFoldDB" id="A0A2T7Q1A9"/>
<comment type="caution">
    <text evidence="1">The sequence shown here is derived from an EMBL/GenBank/DDBJ whole genome shotgun (WGS) entry which is preliminary data.</text>
</comment>
<evidence type="ECO:0000313" key="1">
    <source>
        <dbReference type="EMBL" id="PVD39456.1"/>
    </source>
</evidence>
<dbReference type="EMBL" id="PZQS01000001">
    <property type="protein sequence ID" value="PVD39456.1"/>
    <property type="molecule type" value="Genomic_DNA"/>
</dbReference>